<dbReference type="AlphaFoldDB" id="A0AA39Q710"/>
<feature type="region of interest" description="Disordered" evidence="1">
    <location>
        <begin position="114"/>
        <end position="202"/>
    </location>
</feature>
<evidence type="ECO:0000313" key="2">
    <source>
        <dbReference type="EMBL" id="KAK0497365.1"/>
    </source>
</evidence>
<protein>
    <submittedName>
        <fullName evidence="2">Uncharacterized protein</fullName>
    </submittedName>
</protein>
<reference evidence="2" key="1">
    <citation type="submission" date="2023-06" db="EMBL/GenBank/DDBJ databases">
        <authorList>
            <consortium name="Lawrence Berkeley National Laboratory"/>
            <person name="Ahrendt S."/>
            <person name="Sahu N."/>
            <person name="Indic B."/>
            <person name="Wong-Bajracharya J."/>
            <person name="Merenyi Z."/>
            <person name="Ke H.-M."/>
            <person name="Monk M."/>
            <person name="Kocsube S."/>
            <person name="Drula E."/>
            <person name="Lipzen A."/>
            <person name="Balint B."/>
            <person name="Henrissat B."/>
            <person name="Andreopoulos B."/>
            <person name="Martin F.M."/>
            <person name="Harder C.B."/>
            <person name="Rigling D."/>
            <person name="Ford K.L."/>
            <person name="Foster G.D."/>
            <person name="Pangilinan J."/>
            <person name="Papanicolaou A."/>
            <person name="Barry K."/>
            <person name="LaButti K."/>
            <person name="Viragh M."/>
            <person name="Koriabine M."/>
            <person name="Yan M."/>
            <person name="Riley R."/>
            <person name="Champramary S."/>
            <person name="Plett K.L."/>
            <person name="Tsai I.J."/>
            <person name="Slot J."/>
            <person name="Sipos G."/>
            <person name="Plett J."/>
            <person name="Nagy L.G."/>
            <person name="Grigoriev I.V."/>
        </authorList>
    </citation>
    <scope>NUCLEOTIDE SEQUENCE</scope>
    <source>
        <strain evidence="2">HWK02</strain>
    </source>
</reference>
<feature type="region of interest" description="Disordered" evidence="1">
    <location>
        <begin position="260"/>
        <end position="311"/>
    </location>
</feature>
<name>A0AA39Q710_9AGAR</name>
<feature type="compositionally biased region" description="Basic and acidic residues" evidence="1">
    <location>
        <begin position="120"/>
        <end position="131"/>
    </location>
</feature>
<organism evidence="2 3">
    <name type="scientific">Armillaria luteobubalina</name>
    <dbReference type="NCBI Taxonomy" id="153913"/>
    <lineage>
        <taxon>Eukaryota</taxon>
        <taxon>Fungi</taxon>
        <taxon>Dikarya</taxon>
        <taxon>Basidiomycota</taxon>
        <taxon>Agaricomycotina</taxon>
        <taxon>Agaricomycetes</taxon>
        <taxon>Agaricomycetidae</taxon>
        <taxon>Agaricales</taxon>
        <taxon>Marasmiineae</taxon>
        <taxon>Physalacriaceae</taxon>
        <taxon>Armillaria</taxon>
    </lineage>
</organism>
<comment type="caution">
    <text evidence="2">The sequence shown here is derived from an EMBL/GenBank/DDBJ whole genome shotgun (WGS) entry which is preliminary data.</text>
</comment>
<gene>
    <name evidence="2" type="ORF">EDD18DRAFT_151496</name>
</gene>
<evidence type="ECO:0000256" key="1">
    <source>
        <dbReference type="SAM" id="MobiDB-lite"/>
    </source>
</evidence>
<keyword evidence="3" id="KW-1185">Reference proteome</keyword>
<sequence length="322" mass="36102">MDSKTAEFANLFALFENIATRRSRMSDNDDDRHILADDVPKDLEPIMRNLASLVDTHPQVQGRSRRNTVAGSEGKFPLGARYPFTFKMMLHKLYELDDWEKKVKDVLERSQNEFKPLSETPEKPKEKERKVASALASPEPRVRFDKDATTGRPRRGSVSTTTTRPTTRPRSHTVGAISRPKDLVTARGKLEKSKETDRETPDDVRIVKKRCVGRRQPNAPIPEDSSVRSRHWVYDAAVSAFEVNERKCSVESINAISEEKEPMDEISQDAKTPKTPGTRRRAASMYTAEGESAGTERRAMSPAHVTSPMGILDGGRAVSLVA</sequence>
<dbReference type="EMBL" id="JAUEPU010000013">
    <property type="protein sequence ID" value="KAK0497365.1"/>
    <property type="molecule type" value="Genomic_DNA"/>
</dbReference>
<feature type="compositionally biased region" description="Basic and acidic residues" evidence="1">
    <location>
        <begin position="179"/>
        <end position="202"/>
    </location>
</feature>
<feature type="compositionally biased region" description="Low complexity" evidence="1">
    <location>
        <begin position="156"/>
        <end position="174"/>
    </location>
</feature>
<dbReference type="Proteomes" id="UP001175228">
    <property type="component" value="Unassembled WGS sequence"/>
</dbReference>
<accession>A0AA39Q710</accession>
<feature type="compositionally biased region" description="Basic and acidic residues" evidence="1">
    <location>
        <begin position="140"/>
        <end position="149"/>
    </location>
</feature>
<proteinExistence type="predicted"/>
<evidence type="ECO:0000313" key="3">
    <source>
        <dbReference type="Proteomes" id="UP001175228"/>
    </source>
</evidence>